<organism evidence="2">
    <name type="scientific">Oryza punctata</name>
    <name type="common">Red rice</name>
    <dbReference type="NCBI Taxonomy" id="4537"/>
    <lineage>
        <taxon>Eukaryota</taxon>
        <taxon>Viridiplantae</taxon>
        <taxon>Streptophyta</taxon>
        <taxon>Embryophyta</taxon>
        <taxon>Tracheophyta</taxon>
        <taxon>Spermatophyta</taxon>
        <taxon>Magnoliopsida</taxon>
        <taxon>Liliopsida</taxon>
        <taxon>Poales</taxon>
        <taxon>Poaceae</taxon>
        <taxon>BOP clade</taxon>
        <taxon>Oryzoideae</taxon>
        <taxon>Oryzeae</taxon>
        <taxon>Oryzinae</taxon>
        <taxon>Oryza</taxon>
    </lineage>
</organism>
<accession>A0A0E0K0F3</accession>
<name>A0A0E0K0F3_ORYPU</name>
<evidence type="ECO:0000313" key="3">
    <source>
        <dbReference type="Proteomes" id="UP000026962"/>
    </source>
</evidence>
<feature type="region of interest" description="Disordered" evidence="1">
    <location>
        <begin position="1"/>
        <end position="37"/>
    </location>
</feature>
<keyword evidence="3" id="KW-1185">Reference proteome</keyword>
<reference evidence="2" key="1">
    <citation type="submission" date="2015-04" db="UniProtKB">
        <authorList>
            <consortium name="EnsemblPlants"/>
        </authorList>
    </citation>
    <scope>IDENTIFICATION</scope>
</reference>
<dbReference type="HOGENOM" id="CLU_199995_0_0_1"/>
<sequence>MTEEAVAGDELRRRSWITEGATAGDEPQRGTNGGGCGHWRRALAWDMDGGITVNDALVPGS</sequence>
<evidence type="ECO:0000313" key="2">
    <source>
        <dbReference type="EnsemblPlants" id="OPUNC02G16490.1"/>
    </source>
</evidence>
<dbReference type="Proteomes" id="UP000026962">
    <property type="component" value="Chromosome 2"/>
</dbReference>
<dbReference type="AlphaFoldDB" id="A0A0E0K0F3"/>
<evidence type="ECO:0000256" key="1">
    <source>
        <dbReference type="SAM" id="MobiDB-lite"/>
    </source>
</evidence>
<protein>
    <submittedName>
        <fullName evidence="2">Uncharacterized protein</fullName>
    </submittedName>
</protein>
<dbReference type="Gramene" id="OPUNC02G16490.1">
    <property type="protein sequence ID" value="OPUNC02G16490.1"/>
    <property type="gene ID" value="OPUNC02G16490"/>
</dbReference>
<proteinExistence type="predicted"/>
<dbReference type="EnsemblPlants" id="OPUNC02G16490.1">
    <property type="protein sequence ID" value="OPUNC02G16490.1"/>
    <property type="gene ID" value="OPUNC02G16490"/>
</dbReference>
<reference evidence="2" key="2">
    <citation type="submission" date="2018-05" db="EMBL/GenBank/DDBJ databases">
        <title>OpunRS2 (Oryza punctata Reference Sequence Version 2).</title>
        <authorList>
            <person name="Zhang J."/>
            <person name="Kudrna D."/>
            <person name="Lee S."/>
            <person name="Talag J."/>
            <person name="Welchert J."/>
            <person name="Wing R.A."/>
        </authorList>
    </citation>
    <scope>NUCLEOTIDE SEQUENCE [LARGE SCALE GENOMIC DNA]</scope>
</reference>